<sequence>MLGVKVGRSEAPSRIHCHWVSLMSIGVQARWDGALLPPGCPTAACHRNFSRFFLLEMSFNPSNNSSLHIQEEHNTLMDSSSTGTVFLPREIILEILTRLPAKPLMRFKCVSKFFYSLITEPLFAKVHHDRSSARPGGTHILLTLRYPAQTHFYTIDDTGEDKGKLQANRVHYLEGKQFKNLNISSQANGLICLFNHHGDVSICNPSSRQHISYPRAAASPKSQIYTSSILGFDPISEKYKVLKLQIWYDLYLGDLKRQYCVLTLGVDKSWREISNALLRYPNESVHIGGIIYLISSINEQEIVTFNVGDENIGSVPFPGIEVKKSFHLMLLRLSFMEIDGRLAVVHIQSNNFAERVMDIWILEKSMKWEKHSISVPWEESLIVKDSMDIVSTCTNLGEIVMLIHVRGSLRVLLYSITKHVWRKFEVCGLDDHLYDYHRRSNNAVDFMQENLYFFD</sequence>
<dbReference type="InterPro" id="IPR036047">
    <property type="entry name" value="F-box-like_dom_sf"/>
</dbReference>
<dbReference type="Gene3D" id="1.20.1280.50">
    <property type="match status" value="1"/>
</dbReference>
<dbReference type="PANTHER" id="PTHR31111">
    <property type="entry name" value="BNAA05G37150D PROTEIN-RELATED"/>
    <property type="match status" value="1"/>
</dbReference>
<dbReference type="Pfam" id="PF00646">
    <property type="entry name" value="F-box"/>
    <property type="match status" value="1"/>
</dbReference>
<dbReference type="Pfam" id="PF08268">
    <property type="entry name" value="FBA_3"/>
    <property type="match status" value="1"/>
</dbReference>
<dbReference type="PANTHER" id="PTHR31111:SF138">
    <property type="entry name" value="F-BOX ASSOCIATED DOMAIN-CONTAINING PROTEIN"/>
    <property type="match status" value="1"/>
</dbReference>
<dbReference type="EMBL" id="CAMAPE010000080">
    <property type="protein sequence ID" value="CAH9119621.1"/>
    <property type="molecule type" value="Genomic_DNA"/>
</dbReference>
<feature type="domain" description="F-box" evidence="1">
    <location>
        <begin position="81"/>
        <end position="126"/>
    </location>
</feature>
<evidence type="ECO:0000313" key="3">
    <source>
        <dbReference type="Proteomes" id="UP001152484"/>
    </source>
</evidence>
<dbReference type="SMART" id="SM00256">
    <property type="entry name" value="FBOX"/>
    <property type="match status" value="1"/>
</dbReference>
<keyword evidence="3" id="KW-1185">Reference proteome</keyword>
<dbReference type="CDD" id="cd22157">
    <property type="entry name" value="F-box_AtFBW1-like"/>
    <property type="match status" value="1"/>
</dbReference>
<reference evidence="2" key="1">
    <citation type="submission" date="2022-07" db="EMBL/GenBank/DDBJ databases">
        <authorList>
            <person name="Macas J."/>
            <person name="Novak P."/>
            <person name="Neumann P."/>
        </authorList>
    </citation>
    <scope>NUCLEOTIDE SEQUENCE</scope>
</reference>
<dbReference type="NCBIfam" id="TIGR01640">
    <property type="entry name" value="F_box_assoc_1"/>
    <property type="match status" value="1"/>
</dbReference>
<protein>
    <recommendedName>
        <fullName evidence="1">F-box domain-containing protein</fullName>
    </recommendedName>
</protein>
<dbReference type="Proteomes" id="UP001152484">
    <property type="component" value="Unassembled WGS sequence"/>
</dbReference>
<name>A0A9P1EPX9_CUSEU</name>
<dbReference type="AlphaFoldDB" id="A0A9P1EPX9"/>
<dbReference type="InterPro" id="IPR001810">
    <property type="entry name" value="F-box_dom"/>
</dbReference>
<gene>
    <name evidence="2" type="ORF">CEURO_LOCUS22394</name>
</gene>
<proteinExistence type="predicted"/>
<accession>A0A9P1EPX9</accession>
<dbReference type="OrthoDB" id="687122at2759"/>
<dbReference type="SUPFAM" id="SSF81383">
    <property type="entry name" value="F-box domain"/>
    <property type="match status" value="1"/>
</dbReference>
<evidence type="ECO:0000313" key="2">
    <source>
        <dbReference type="EMBL" id="CAH9119621.1"/>
    </source>
</evidence>
<dbReference type="InterPro" id="IPR013187">
    <property type="entry name" value="F-box-assoc_dom_typ3"/>
</dbReference>
<dbReference type="InterPro" id="IPR017451">
    <property type="entry name" value="F-box-assoc_interact_dom"/>
</dbReference>
<organism evidence="2 3">
    <name type="scientific">Cuscuta europaea</name>
    <name type="common">European dodder</name>
    <dbReference type="NCBI Taxonomy" id="41803"/>
    <lineage>
        <taxon>Eukaryota</taxon>
        <taxon>Viridiplantae</taxon>
        <taxon>Streptophyta</taxon>
        <taxon>Embryophyta</taxon>
        <taxon>Tracheophyta</taxon>
        <taxon>Spermatophyta</taxon>
        <taxon>Magnoliopsida</taxon>
        <taxon>eudicotyledons</taxon>
        <taxon>Gunneridae</taxon>
        <taxon>Pentapetalae</taxon>
        <taxon>asterids</taxon>
        <taxon>lamiids</taxon>
        <taxon>Solanales</taxon>
        <taxon>Convolvulaceae</taxon>
        <taxon>Cuscuteae</taxon>
        <taxon>Cuscuta</taxon>
        <taxon>Cuscuta subgen. Cuscuta</taxon>
    </lineage>
</organism>
<evidence type="ECO:0000259" key="1">
    <source>
        <dbReference type="PROSITE" id="PS50181"/>
    </source>
</evidence>
<dbReference type="PROSITE" id="PS50181">
    <property type="entry name" value="FBOX"/>
    <property type="match status" value="1"/>
</dbReference>
<comment type="caution">
    <text evidence="2">The sequence shown here is derived from an EMBL/GenBank/DDBJ whole genome shotgun (WGS) entry which is preliminary data.</text>
</comment>